<dbReference type="EMBL" id="JANBVN010000003">
    <property type="protein sequence ID" value="KAJ9165538.1"/>
    <property type="molecule type" value="Genomic_DNA"/>
</dbReference>
<dbReference type="PROSITE" id="PS51725">
    <property type="entry name" value="ABM"/>
    <property type="match status" value="1"/>
</dbReference>
<keyword evidence="3" id="KW-1185">Reference proteome</keyword>
<gene>
    <name evidence="2" type="ORF">NKR19_g370</name>
</gene>
<dbReference type="InterPro" id="IPR007138">
    <property type="entry name" value="ABM_dom"/>
</dbReference>
<sequence>MTIIDLTAVLTLNPGKLQRVLEEFDRISKFVKANEPGVLRYELTRGIPEKNGGADIVVIREIYASEAAQQSHLETPACQHFIKCMEGEKFCADAKIVFTQPKVTFGFTSRL</sequence>
<dbReference type="Proteomes" id="UP001174691">
    <property type="component" value="Unassembled WGS sequence"/>
</dbReference>
<reference evidence="2" key="1">
    <citation type="submission" date="2022-07" db="EMBL/GenBank/DDBJ databases">
        <title>Fungi with potential for degradation of polypropylene.</title>
        <authorList>
            <person name="Gostincar C."/>
        </authorList>
    </citation>
    <scope>NUCLEOTIDE SEQUENCE</scope>
    <source>
        <strain evidence="2">EXF-13287</strain>
    </source>
</reference>
<protein>
    <recommendedName>
        <fullName evidence="1">ABM domain-containing protein</fullName>
    </recommendedName>
</protein>
<comment type="caution">
    <text evidence="2">The sequence shown here is derived from an EMBL/GenBank/DDBJ whole genome shotgun (WGS) entry which is preliminary data.</text>
</comment>
<dbReference type="InterPro" id="IPR011008">
    <property type="entry name" value="Dimeric_a/b-barrel"/>
</dbReference>
<dbReference type="PANTHER" id="PTHR40624:SF1">
    <property type="entry name" value="BIOSYNTHESIS MONOOXYGENASE, PUTATIVE (AFU_ORTHOLOGUE AFUA_1G12025)-RELATED"/>
    <property type="match status" value="1"/>
</dbReference>
<dbReference type="Gene3D" id="3.30.70.100">
    <property type="match status" value="1"/>
</dbReference>
<evidence type="ECO:0000313" key="2">
    <source>
        <dbReference type="EMBL" id="KAJ9165538.1"/>
    </source>
</evidence>
<dbReference type="PANTHER" id="PTHR40624">
    <property type="entry name" value="BIOSYNTHESIS MONOOXYGENASE, PUTATIVE (AFU_ORTHOLOGUE AFUA_1G12025)-RELATED"/>
    <property type="match status" value="1"/>
</dbReference>
<feature type="domain" description="ABM" evidence="1">
    <location>
        <begin position="4"/>
        <end position="98"/>
    </location>
</feature>
<evidence type="ECO:0000259" key="1">
    <source>
        <dbReference type="PROSITE" id="PS51725"/>
    </source>
</evidence>
<name>A0AA38S0P9_9PEZI</name>
<evidence type="ECO:0000313" key="3">
    <source>
        <dbReference type="Proteomes" id="UP001174691"/>
    </source>
</evidence>
<accession>A0AA38S0P9</accession>
<dbReference type="Pfam" id="PF03992">
    <property type="entry name" value="ABM"/>
    <property type="match status" value="1"/>
</dbReference>
<organism evidence="2 3">
    <name type="scientific">Coniochaeta hoffmannii</name>
    <dbReference type="NCBI Taxonomy" id="91930"/>
    <lineage>
        <taxon>Eukaryota</taxon>
        <taxon>Fungi</taxon>
        <taxon>Dikarya</taxon>
        <taxon>Ascomycota</taxon>
        <taxon>Pezizomycotina</taxon>
        <taxon>Sordariomycetes</taxon>
        <taxon>Sordariomycetidae</taxon>
        <taxon>Coniochaetales</taxon>
        <taxon>Coniochaetaceae</taxon>
        <taxon>Coniochaeta</taxon>
    </lineage>
</organism>
<dbReference type="AlphaFoldDB" id="A0AA38S0P9"/>
<dbReference type="SUPFAM" id="SSF54909">
    <property type="entry name" value="Dimeric alpha+beta barrel"/>
    <property type="match status" value="1"/>
</dbReference>
<proteinExistence type="predicted"/>